<feature type="domain" description="RNase H type-1" evidence="1">
    <location>
        <begin position="29"/>
        <end position="140"/>
    </location>
</feature>
<dbReference type="EMBL" id="JANEYG010000010">
    <property type="protein sequence ID" value="KAJ8921347.1"/>
    <property type="molecule type" value="Genomic_DNA"/>
</dbReference>
<dbReference type="GO" id="GO:0004523">
    <property type="term" value="F:RNA-DNA hybrid ribonuclease activity"/>
    <property type="evidence" value="ECO:0007669"/>
    <property type="project" value="InterPro"/>
</dbReference>
<proteinExistence type="predicted"/>
<dbReference type="InterPro" id="IPR012337">
    <property type="entry name" value="RNaseH-like_sf"/>
</dbReference>
<dbReference type="GO" id="GO:0003676">
    <property type="term" value="F:nucleic acid binding"/>
    <property type="evidence" value="ECO:0007669"/>
    <property type="project" value="InterPro"/>
</dbReference>
<dbReference type="Proteomes" id="UP001159042">
    <property type="component" value="Unassembled WGS sequence"/>
</dbReference>
<comment type="caution">
    <text evidence="2">The sequence shown here is derived from an EMBL/GenBank/DDBJ whole genome shotgun (WGS) entry which is preliminary data.</text>
</comment>
<sequence length="165" mass="18138">MSALFTGESKTKCGTEQTEVWNQDPDTLMSNELVWFTDGSRMPEGSRALGSRLKCLQPWPVYQKISNEDILIEHIQICTDSQATLHALKYPRITSRVVLECTNSLAALGQRNRVILVWVLGHSGVAGNEKADALTRTGSSDPFTGPEPPIGLPYICSYPQGSIDD</sequence>
<dbReference type="Pfam" id="PF00075">
    <property type="entry name" value="RNase_H"/>
    <property type="match status" value="1"/>
</dbReference>
<dbReference type="AlphaFoldDB" id="A0AAV8W429"/>
<name>A0AAV8W429_9CUCU</name>
<protein>
    <recommendedName>
        <fullName evidence="1">RNase H type-1 domain-containing protein</fullName>
    </recommendedName>
</protein>
<accession>A0AAV8W429</accession>
<evidence type="ECO:0000313" key="3">
    <source>
        <dbReference type="Proteomes" id="UP001159042"/>
    </source>
</evidence>
<dbReference type="SUPFAM" id="SSF53098">
    <property type="entry name" value="Ribonuclease H-like"/>
    <property type="match status" value="1"/>
</dbReference>
<reference evidence="2 3" key="1">
    <citation type="journal article" date="2023" name="Insect Mol. Biol.">
        <title>Genome sequencing provides insights into the evolution of gene families encoding plant cell wall-degrading enzymes in longhorned beetles.</title>
        <authorList>
            <person name="Shin N.R."/>
            <person name="Okamura Y."/>
            <person name="Kirsch R."/>
            <person name="Pauchet Y."/>
        </authorList>
    </citation>
    <scope>NUCLEOTIDE SEQUENCE [LARGE SCALE GENOMIC DNA]</scope>
    <source>
        <strain evidence="2">EAD_L_NR</strain>
    </source>
</reference>
<dbReference type="InterPro" id="IPR002156">
    <property type="entry name" value="RNaseH_domain"/>
</dbReference>
<dbReference type="Gene3D" id="3.30.420.10">
    <property type="entry name" value="Ribonuclease H-like superfamily/Ribonuclease H"/>
    <property type="match status" value="1"/>
</dbReference>
<keyword evidence="3" id="KW-1185">Reference proteome</keyword>
<gene>
    <name evidence="2" type="ORF">NQ315_002962</name>
</gene>
<dbReference type="InterPro" id="IPR036397">
    <property type="entry name" value="RNaseH_sf"/>
</dbReference>
<evidence type="ECO:0000313" key="2">
    <source>
        <dbReference type="EMBL" id="KAJ8921347.1"/>
    </source>
</evidence>
<evidence type="ECO:0000259" key="1">
    <source>
        <dbReference type="PROSITE" id="PS50879"/>
    </source>
</evidence>
<dbReference type="PROSITE" id="PS50879">
    <property type="entry name" value="RNASE_H_1"/>
    <property type="match status" value="1"/>
</dbReference>
<organism evidence="2 3">
    <name type="scientific">Exocentrus adspersus</name>
    <dbReference type="NCBI Taxonomy" id="1586481"/>
    <lineage>
        <taxon>Eukaryota</taxon>
        <taxon>Metazoa</taxon>
        <taxon>Ecdysozoa</taxon>
        <taxon>Arthropoda</taxon>
        <taxon>Hexapoda</taxon>
        <taxon>Insecta</taxon>
        <taxon>Pterygota</taxon>
        <taxon>Neoptera</taxon>
        <taxon>Endopterygota</taxon>
        <taxon>Coleoptera</taxon>
        <taxon>Polyphaga</taxon>
        <taxon>Cucujiformia</taxon>
        <taxon>Chrysomeloidea</taxon>
        <taxon>Cerambycidae</taxon>
        <taxon>Lamiinae</taxon>
        <taxon>Acanthocinini</taxon>
        <taxon>Exocentrus</taxon>
    </lineage>
</organism>